<proteinExistence type="inferred from homology"/>
<protein>
    <recommendedName>
        <fullName evidence="2">Lipocalin/cytosolic fatty-acid binding domain-containing protein</fullName>
    </recommendedName>
</protein>
<dbReference type="PANTHER" id="PTHR11430">
    <property type="entry name" value="LIPOCALIN"/>
    <property type="match status" value="1"/>
</dbReference>
<dbReference type="STRING" id="48701.ENSPMEP00000000711"/>
<feature type="domain" description="Lipocalin/cytosolic fatty-acid binding" evidence="2">
    <location>
        <begin position="44"/>
        <end position="185"/>
    </location>
</feature>
<evidence type="ECO:0000313" key="3">
    <source>
        <dbReference type="Ensembl" id="ENSPMEP00000000711.1"/>
    </source>
</evidence>
<dbReference type="SUPFAM" id="SSF50814">
    <property type="entry name" value="Lipocalins"/>
    <property type="match status" value="1"/>
</dbReference>
<reference evidence="3" key="1">
    <citation type="submission" date="2025-08" db="UniProtKB">
        <authorList>
            <consortium name="Ensembl"/>
        </authorList>
    </citation>
    <scope>IDENTIFICATION</scope>
</reference>
<organism evidence="3 4">
    <name type="scientific">Poecilia mexicana</name>
    <dbReference type="NCBI Taxonomy" id="48701"/>
    <lineage>
        <taxon>Eukaryota</taxon>
        <taxon>Metazoa</taxon>
        <taxon>Chordata</taxon>
        <taxon>Craniata</taxon>
        <taxon>Vertebrata</taxon>
        <taxon>Euteleostomi</taxon>
        <taxon>Actinopterygii</taxon>
        <taxon>Neopterygii</taxon>
        <taxon>Teleostei</taxon>
        <taxon>Neoteleostei</taxon>
        <taxon>Acanthomorphata</taxon>
        <taxon>Ovalentaria</taxon>
        <taxon>Atherinomorphae</taxon>
        <taxon>Cyprinodontiformes</taxon>
        <taxon>Poeciliidae</taxon>
        <taxon>Poeciliinae</taxon>
        <taxon>Poecilia</taxon>
    </lineage>
</organism>
<dbReference type="GO" id="GO:0036094">
    <property type="term" value="F:small molecule binding"/>
    <property type="evidence" value="ECO:0007669"/>
    <property type="project" value="InterPro"/>
</dbReference>
<dbReference type="Proteomes" id="UP000261480">
    <property type="component" value="Unplaced"/>
</dbReference>
<dbReference type="Gene3D" id="2.40.128.20">
    <property type="match status" value="1"/>
</dbReference>
<accession>A0A3B3WCV5</accession>
<name>A0A3B3WCV5_9TELE</name>
<dbReference type="AlphaFoldDB" id="A0A3B3WCV5"/>
<sequence length="189" mass="22054">MHKKHDNVTKIFQSVFSSICESLERCVMLNKWFLIFCLLQQAEGKWYLIGFATNSRWYINNRDKIKMGIATLTSTAEGHMRVSYASLNKDGSCSRKKYRANKTDIPGKFVFVSRRNEKHTIMVEIKYDNFALIYDMKKKKKGAITKIVRLYSKVLTSSATFLKEKFRQLAYRVGTLTENIFFLPKNGTF</sequence>
<dbReference type="PRINTS" id="PR01254">
    <property type="entry name" value="PGNDSYNTHASE"/>
</dbReference>
<dbReference type="Ensembl" id="ENSPMET00000015426.1">
    <property type="protein sequence ID" value="ENSPMEP00000000711.1"/>
    <property type="gene ID" value="ENSPMEG00000001554.1"/>
</dbReference>
<dbReference type="InterPro" id="IPR012674">
    <property type="entry name" value="Calycin"/>
</dbReference>
<keyword evidence="4" id="KW-1185">Reference proteome</keyword>
<evidence type="ECO:0000313" key="4">
    <source>
        <dbReference type="Proteomes" id="UP000261480"/>
    </source>
</evidence>
<evidence type="ECO:0000259" key="2">
    <source>
        <dbReference type="Pfam" id="PF00061"/>
    </source>
</evidence>
<dbReference type="PANTHER" id="PTHR11430:SF133">
    <property type="entry name" value="LIPOCALIN"/>
    <property type="match status" value="1"/>
</dbReference>
<dbReference type="InterPro" id="IPR002345">
    <property type="entry name" value="Lipocalin"/>
</dbReference>
<reference evidence="3" key="2">
    <citation type="submission" date="2025-09" db="UniProtKB">
        <authorList>
            <consortium name="Ensembl"/>
        </authorList>
    </citation>
    <scope>IDENTIFICATION</scope>
</reference>
<evidence type="ECO:0000256" key="1">
    <source>
        <dbReference type="ARBA" id="ARBA00006889"/>
    </source>
</evidence>
<comment type="similarity">
    <text evidence="1">Belongs to the calycin superfamily. Lipocalin family.</text>
</comment>
<dbReference type="InterPro" id="IPR000566">
    <property type="entry name" value="Lipocln_cytosolic_FA-bd_dom"/>
</dbReference>
<dbReference type="Pfam" id="PF00061">
    <property type="entry name" value="Lipocalin"/>
    <property type="match status" value="1"/>
</dbReference>